<dbReference type="PATRIC" id="fig|1229276.3.peg.745"/>
<evidence type="ECO:0000256" key="1">
    <source>
        <dbReference type="SAM" id="SignalP"/>
    </source>
</evidence>
<reference evidence="2 3" key="2">
    <citation type="journal article" date="2015" name="PLoS ONE">
        <title>Whole-Genome Optical Mapping and Finished Genome Sequence of Sphingobacterium deserti sp. nov., a New Species Isolated from the Western Desert of China.</title>
        <authorList>
            <person name="Teng C."/>
            <person name="Zhou Z."/>
            <person name="Molnar I."/>
            <person name="Li X."/>
            <person name="Tang R."/>
            <person name="Chen M."/>
            <person name="Wang L."/>
            <person name="Su S."/>
            <person name="Zhang W."/>
            <person name="Lin M."/>
        </authorList>
    </citation>
    <scope>NUCLEOTIDE SEQUENCE [LARGE SCALE GENOMIC DNA]</scope>
    <source>
        <strain evidence="3">ACCC05744</strain>
    </source>
</reference>
<evidence type="ECO:0000313" key="3">
    <source>
        <dbReference type="Proteomes" id="UP000031802"/>
    </source>
</evidence>
<reference evidence="3" key="1">
    <citation type="submission" date="2014-04" db="EMBL/GenBank/DDBJ databases">
        <title>Whole-Genome optical mapping and complete genome sequence of Sphingobacterium deserti sp. nov., a new spaces isolated from desert in the west of China.</title>
        <authorList>
            <person name="Teng C."/>
            <person name="Zhou Z."/>
            <person name="Li X."/>
            <person name="Chen M."/>
            <person name="Lin M."/>
            <person name="Wang L."/>
            <person name="Su S."/>
            <person name="Zhang C."/>
            <person name="Zhang W."/>
        </authorList>
    </citation>
    <scope>NUCLEOTIDE SEQUENCE [LARGE SCALE GENOMIC DNA]</scope>
    <source>
        <strain evidence="3">ACCC05744</strain>
    </source>
</reference>
<keyword evidence="3" id="KW-1185">Reference proteome</keyword>
<name>A0A0B8T588_9SPHI</name>
<gene>
    <name evidence="2" type="ORF">DI53_0722</name>
</gene>
<dbReference type="STRING" id="1229276.DI53_0722"/>
<protein>
    <submittedName>
        <fullName evidence="2">Uncharacterized protein</fullName>
    </submittedName>
</protein>
<dbReference type="RefSeq" id="WP_037495378.1">
    <property type="nucleotide sequence ID" value="NZ_JJMU01000010.1"/>
</dbReference>
<comment type="caution">
    <text evidence="2">The sequence shown here is derived from an EMBL/GenBank/DDBJ whole genome shotgun (WGS) entry which is preliminary data.</text>
</comment>
<dbReference type="Proteomes" id="UP000031802">
    <property type="component" value="Unassembled WGS sequence"/>
</dbReference>
<organism evidence="2 3">
    <name type="scientific">Sphingobacterium deserti</name>
    <dbReference type="NCBI Taxonomy" id="1229276"/>
    <lineage>
        <taxon>Bacteria</taxon>
        <taxon>Pseudomonadati</taxon>
        <taxon>Bacteroidota</taxon>
        <taxon>Sphingobacteriia</taxon>
        <taxon>Sphingobacteriales</taxon>
        <taxon>Sphingobacteriaceae</taxon>
        <taxon>Sphingobacterium</taxon>
    </lineage>
</organism>
<sequence>MNKALRYTLSKRSKNTLFLFLFLLNFFPFCHAQNGTITGNGTVIYQEDGSVTVKGSKTFTSYIPRSVGLADYMVRLNTASLFRLDSDLKGGIKSRLDGPASEVTISVYAFVMHEPNFTGRLLYRVKAKTSSSTEFVGEPEMVPNPVGSGNIESDQIKVFMQAASAATEYTCPGASKTMFSATLNYMNGGIHPTINTPLNDCLKGNNFDVDHPVIVEVEVSNATVLPHGLKFPGMTEEYDLANYFDGANALDVAVYVNGEFKKLYVAGDKNQKPIDLVLGDSVTYKLTYKGKKAPKITGMPGVWIARFAGDLMYCCSPSVQPNEFNPWIGYDSRVHTLQMRNKKGNPTFKDKVPDWEKSSSEENTWTWSWAAERQMDANKEKYEASHTWIKYKTLSDGTFQRNNQKEGLNLQFLNYWQNGENSDFKEYKGSAQYMMGFDDDELLYLNSQYHDAIHHPPLAGGGIAKLETIPSREMPEGKDQLYNVRNGYPTQGFPLNTIISAYRKNREWLFNGNTNYFEKYDGYEIQDIGTDELHPDGTGEGNNVAPGYVSIRAGNQVVEIRMNVKSPLHTDKGFYGSLKGNRWPTYYEKDIPYKLSGLEGLSLDELDKFSMEYTGSDALGNLKTQTKRLKDLTDQQKTDISNYGDWTAVFDNNSPAYSAITVYYQRKLGAQRVIVAGKELKPIFLLFAGEKGLEGKGLGAKIWLNDFRNEETDEYILPRQFGGKTKYTKLFVRNYTFPLDTTTTFEAWDGDPHLFYDAGTEWFLSSRTLAKRIPDSYLDGTDPQAEKPYLKYYVNGVEQTKGRSGKNFTYTWRTPGTHLLTVEYRVDGNLTRYDHKITVVNYPKTNLGQQRGRIVVKDLTTQEAKWLGVARPDVYKVLEVVDVYSSYLYKHGPRQNTPYVNRWAEFNDYAGFYAWSRDDIDVTKNFIESYKDLDWFWFNWALHYSSNWRDHLPNGLPPYVGNNQVTRVYTTELDAFAAPIKKLFESVKDATWQYTVPLVSFTDYQGNRMRTNPSCLYDLRAVWSNTDGAFSGNVRLPDDPNAIQAPDISDEQKDRQEFFYDIVSGRKVVLSFYGTEPRHISVSNFLYPTETFIAEIDVDK</sequence>
<evidence type="ECO:0000313" key="2">
    <source>
        <dbReference type="EMBL" id="KGE15618.1"/>
    </source>
</evidence>
<dbReference type="AlphaFoldDB" id="A0A0B8T588"/>
<feature type="signal peptide" evidence="1">
    <location>
        <begin position="1"/>
        <end position="32"/>
    </location>
</feature>
<keyword evidence="1" id="KW-0732">Signal</keyword>
<dbReference type="EMBL" id="JJMU01000010">
    <property type="protein sequence ID" value="KGE15618.1"/>
    <property type="molecule type" value="Genomic_DNA"/>
</dbReference>
<feature type="chain" id="PRO_5002142251" evidence="1">
    <location>
        <begin position="33"/>
        <end position="1100"/>
    </location>
</feature>
<accession>A0A0B8T588</accession>
<proteinExistence type="predicted"/>